<dbReference type="Proteomes" id="UP000192907">
    <property type="component" value="Unassembled WGS sequence"/>
</dbReference>
<evidence type="ECO:0000256" key="1">
    <source>
        <dbReference type="SAM" id="Coils"/>
    </source>
</evidence>
<evidence type="ECO:0000313" key="3">
    <source>
        <dbReference type="EMBL" id="SMF38411.1"/>
    </source>
</evidence>
<feature type="signal peptide" evidence="2">
    <location>
        <begin position="1"/>
        <end position="21"/>
    </location>
</feature>
<gene>
    <name evidence="3" type="ORF">SAMN06296036_111160</name>
</gene>
<proteinExistence type="predicted"/>
<keyword evidence="2" id="KW-0732">Signal</keyword>
<reference evidence="4" key="1">
    <citation type="submission" date="2017-04" db="EMBL/GenBank/DDBJ databases">
        <authorList>
            <person name="Varghese N."/>
            <person name="Submissions S."/>
        </authorList>
    </citation>
    <scope>NUCLEOTIDE SEQUENCE [LARGE SCALE GENOMIC DNA]</scope>
    <source>
        <strain evidence="4">RKEM611</strain>
    </source>
</reference>
<accession>A0A1Y6BZW3</accession>
<dbReference type="AlphaFoldDB" id="A0A1Y6BZW3"/>
<sequence length="249" mass="27348">MKAVKLSTLLIALPLGTSTHATPTNTELAQQLTQMKAKLALLEDQINNGNRRLELKPERDGQVFSKVAVDNIDLITVHTNPRADHGLKVIIESLEGGQQNQILTIFKNHRGGSLKIPHKETESTGNFDNRHSEDIILQGSYQRSARYIKIGNSWQAIDVPEIYSMNLESNPETGISYTSHHGRTSTLSLLENPGNLVKSADGILALKQGRLYINLEDLPTLSCILASDESDGIKLTLSATDMGNSYAHI</sequence>
<feature type="chain" id="PRO_5013368738" evidence="2">
    <location>
        <begin position="22"/>
        <end position="249"/>
    </location>
</feature>
<dbReference type="EMBL" id="FWZT01000011">
    <property type="protein sequence ID" value="SMF38411.1"/>
    <property type="molecule type" value="Genomic_DNA"/>
</dbReference>
<evidence type="ECO:0000313" key="4">
    <source>
        <dbReference type="Proteomes" id="UP000192907"/>
    </source>
</evidence>
<dbReference type="STRING" id="1513793.SAMN06296036_111160"/>
<keyword evidence="1" id="KW-0175">Coiled coil</keyword>
<name>A0A1Y6BZW3_9BACT</name>
<feature type="coiled-coil region" evidence="1">
    <location>
        <begin position="25"/>
        <end position="52"/>
    </location>
</feature>
<keyword evidence="4" id="KW-1185">Reference proteome</keyword>
<protein>
    <submittedName>
        <fullName evidence="3">Uncharacterized protein</fullName>
    </submittedName>
</protein>
<organism evidence="3 4">
    <name type="scientific">Pseudobacteriovorax antillogorgiicola</name>
    <dbReference type="NCBI Taxonomy" id="1513793"/>
    <lineage>
        <taxon>Bacteria</taxon>
        <taxon>Pseudomonadati</taxon>
        <taxon>Bdellovibrionota</taxon>
        <taxon>Oligoflexia</taxon>
        <taxon>Oligoflexales</taxon>
        <taxon>Pseudobacteriovoracaceae</taxon>
        <taxon>Pseudobacteriovorax</taxon>
    </lineage>
</organism>
<dbReference type="RefSeq" id="WP_132319975.1">
    <property type="nucleotide sequence ID" value="NZ_FWZT01000011.1"/>
</dbReference>
<evidence type="ECO:0000256" key="2">
    <source>
        <dbReference type="SAM" id="SignalP"/>
    </source>
</evidence>